<keyword evidence="10" id="KW-0472">Membrane</keyword>
<evidence type="ECO:0000259" key="11">
    <source>
        <dbReference type="PROSITE" id="PS50893"/>
    </source>
</evidence>
<keyword evidence="7" id="KW-0547">Nucleotide-binding</keyword>
<evidence type="ECO:0000256" key="10">
    <source>
        <dbReference type="ARBA" id="ARBA00023136"/>
    </source>
</evidence>
<dbReference type="GO" id="GO:0015749">
    <property type="term" value="P:monosaccharide transmembrane transport"/>
    <property type="evidence" value="ECO:0007669"/>
    <property type="project" value="UniProtKB-ARBA"/>
</dbReference>
<dbReference type="InterPro" id="IPR027417">
    <property type="entry name" value="P-loop_NTPase"/>
</dbReference>
<dbReference type="GO" id="GO:0005524">
    <property type="term" value="F:ATP binding"/>
    <property type="evidence" value="ECO:0007669"/>
    <property type="project" value="UniProtKB-KW"/>
</dbReference>
<dbReference type="PANTHER" id="PTHR43790">
    <property type="entry name" value="CARBOHYDRATE TRANSPORT ATP-BINDING PROTEIN MG119-RELATED"/>
    <property type="match status" value="1"/>
</dbReference>
<dbReference type="SUPFAM" id="SSF52540">
    <property type="entry name" value="P-loop containing nucleoside triphosphate hydrolases"/>
    <property type="match status" value="2"/>
</dbReference>
<organism evidence="12 13">
    <name type="scientific">Actinomyces weissii</name>
    <dbReference type="NCBI Taxonomy" id="675090"/>
    <lineage>
        <taxon>Bacteria</taxon>
        <taxon>Bacillati</taxon>
        <taxon>Actinomycetota</taxon>
        <taxon>Actinomycetes</taxon>
        <taxon>Actinomycetales</taxon>
        <taxon>Actinomycetaceae</taxon>
        <taxon>Actinomyces</taxon>
    </lineage>
</organism>
<dbReference type="PROSITE" id="PS00211">
    <property type="entry name" value="ABC_TRANSPORTER_1"/>
    <property type="match status" value="1"/>
</dbReference>
<keyword evidence="3" id="KW-0813">Transport</keyword>
<dbReference type="Pfam" id="PF00005">
    <property type="entry name" value="ABC_tran"/>
    <property type="match status" value="2"/>
</dbReference>
<dbReference type="KEGG" id="awe:JG540_02785"/>
<dbReference type="SMART" id="SM00382">
    <property type="entry name" value="AAA"/>
    <property type="match status" value="2"/>
</dbReference>
<dbReference type="GO" id="GO:0016887">
    <property type="term" value="F:ATP hydrolysis activity"/>
    <property type="evidence" value="ECO:0007669"/>
    <property type="project" value="InterPro"/>
</dbReference>
<evidence type="ECO:0000256" key="1">
    <source>
        <dbReference type="ARBA" id="ARBA00004202"/>
    </source>
</evidence>
<dbReference type="AlphaFoldDB" id="A0A7T7MAA2"/>
<keyword evidence="13" id="KW-1185">Reference proteome</keyword>
<evidence type="ECO:0000256" key="2">
    <source>
        <dbReference type="ARBA" id="ARBA00004533"/>
    </source>
</evidence>
<dbReference type="InterPro" id="IPR003593">
    <property type="entry name" value="AAA+_ATPase"/>
</dbReference>
<gene>
    <name evidence="12" type="ORF">JG540_02785</name>
</gene>
<keyword evidence="5" id="KW-0762">Sugar transport</keyword>
<feature type="domain" description="ABC transporter" evidence="11">
    <location>
        <begin position="260"/>
        <end position="503"/>
    </location>
</feature>
<dbReference type="InterPro" id="IPR017871">
    <property type="entry name" value="ABC_transporter-like_CS"/>
</dbReference>
<evidence type="ECO:0000256" key="4">
    <source>
        <dbReference type="ARBA" id="ARBA00022475"/>
    </source>
</evidence>
<dbReference type="FunFam" id="3.40.50.300:FF:000126">
    <property type="entry name" value="Galactose/methyl galactoside import ATP-binding protein MglA"/>
    <property type="match status" value="1"/>
</dbReference>
<dbReference type="RefSeq" id="WP_200276930.1">
    <property type="nucleotide sequence ID" value="NZ_CP066802.1"/>
</dbReference>
<evidence type="ECO:0000256" key="9">
    <source>
        <dbReference type="ARBA" id="ARBA00022967"/>
    </source>
</evidence>
<dbReference type="GO" id="GO:0005886">
    <property type="term" value="C:plasma membrane"/>
    <property type="evidence" value="ECO:0007669"/>
    <property type="project" value="UniProtKB-SubCell"/>
</dbReference>
<dbReference type="PANTHER" id="PTHR43790:SF3">
    <property type="entry name" value="D-ALLOSE IMPORT ATP-BINDING PROTEIN ALSA-RELATED"/>
    <property type="match status" value="1"/>
</dbReference>
<name>A0A7T7MAA2_9ACTO</name>
<keyword evidence="9" id="KW-1278">Translocase</keyword>
<evidence type="ECO:0000256" key="6">
    <source>
        <dbReference type="ARBA" id="ARBA00022737"/>
    </source>
</evidence>
<dbReference type="InterPro" id="IPR050107">
    <property type="entry name" value="ABC_carbohydrate_import_ATPase"/>
</dbReference>
<keyword evidence="6" id="KW-0677">Repeat</keyword>
<evidence type="ECO:0000256" key="8">
    <source>
        <dbReference type="ARBA" id="ARBA00022840"/>
    </source>
</evidence>
<keyword evidence="8 12" id="KW-0067">ATP-binding</keyword>
<protein>
    <submittedName>
        <fullName evidence="12">Sugar ABC transporter ATP-binding protein</fullName>
    </submittedName>
</protein>
<sequence>MAVDTTQTPLLEAQGITKRFPGVLALDDVQFTLRPGEVHSLVGENGAGKSTLMKVLGGIHRPDAGVLRLNGVETTIHGPLDAQSKGISIIHQELNLMPDLTVEQNIFFGREQYEGIRFNLSPSKMRKETKELLERVGLHLDPDARVGDLTVATQQMVEIAKALSFEAKVLIMDEPTAALTDRETEALFKVMEDFVKPDTAIVYISHRMNEIKRVSDTITVMRDGRWVSTGPAADLSIDDIIEKMVGRRIESNIRPQPGDPDAEVVLKVEGLCTKKLLKDVSFELRRGEILGFAGLVGAGRTETARALIGADPKTAGRVEIEGREVNIKSPEDAVKHSLAYLSEDRKRYGLLLDKDLVLNTALPSYRIWSRGIVVDDSQAVGTAARYIDRLRVKTPSARQRAKNLSGGNQQKVVIGKWLARDCDILIFDEPTRGIDVGAKDEIYDLLNQLAAQGKSIIVISSEIPEVLRLAQRIVVMWEGRVTGTISNDEATQNSIMALATGQAGTKTKESA</sequence>
<proteinExistence type="predicted"/>
<evidence type="ECO:0000313" key="13">
    <source>
        <dbReference type="Proteomes" id="UP000595895"/>
    </source>
</evidence>
<evidence type="ECO:0000256" key="3">
    <source>
        <dbReference type="ARBA" id="ARBA00022448"/>
    </source>
</evidence>
<dbReference type="InterPro" id="IPR003439">
    <property type="entry name" value="ABC_transporter-like_ATP-bd"/>
</dbReference>
<evidence type="ECO:0000313" key="12">
    <source>
        <dbReference type="EMBL" id="QQM67824.1"/>
    </source>
</evidence>
<dbReference type="PROSITE" id="PS50893">
    <property type="entry name" value="ABC_TRANSPORTER_2"/>
    <property type="match status" value="2"/>
</dbReference>
<evidence type="ECO:0000256" key="5">
    <source>
        <dbReference type="ARBA" id="ARBA00022597"/>
    </source>
</evidence>
<feature type="domain" description="ABC transporter" evidence="11">
    <location>
        <begin position="11"/>
        <end position="248"/>
    </location>
</feature>
<dbReference type="EMBL" id="CP066802">
    <property type="protein sequence ID" value="QQM67824.1"/>
    <property type="molecule type" value="Genomic_DNA"/>
</dbReference>
<dbReference type="CDD" id="cd03215">
    <property type="entry name" value="ABC_Carb_Monos_II"/>
    <property type="match status" value="1"/>
</dbReference>
<accession>A0A7T7MAA2</accession>
<dbReference type="CDD" id="cd03216">
    <property type="entry name" value="ABC_Carb_Monos_I"/>
    <property type="match status" value="1"/>
</dbReference>
<dbReference type="Gene3D" id="3.40.50.300">
    <property type="entry name" value="P-loop containing nucleotide triphosphate hydrolases"/>
    <property type="match status" value="2"/>
</dbReference>
<dbReference type="FunFam" id="3.40.50.300:FF:000127">
    <property type="entry name" value="Ribose import ATP-binding protein RbsA"/>
    <property type="match status" value="1"/>
</dbReference>
<keyword evidence="4" id="KW-1003">Cell membrane</keyword>
<reference evidence="12 13" key="1">
    <citation type="submission" date="2020-12" db="EMBL/GenBank/DDBJ databases">
        <authorList>
            <person name="Zhou J."/>
        </authorList>
    </citation>
    <scope>NUCLEOTIDE SEQUENCE [LARGE SCALE GENOMIC DNA]</scope>
    <source>
        <strain evidence="12 13">CCUG 61299</strain>
    </source>
</reference>
<evidence type="ECO:0000256" key="7">
    <source>
        <dbReference type="ARBA" id="ARBA00022741"/>
    </source>
</evidence>
<dbReference type="Proteomes" id="UP000595895">
    <property type="component" value="Chromosome"/>
</dbReference>
<comment type="subcellular location">
    <subcellularLocation>
        <location evidence="2">Cell inner membrane</location>
    </subcellularLocation>
    <subcellularLocation>
        <location evidence="1">Cell membrane</location>
        <topology evidence="1">Peripheral membrane protein</topology>
    </subcellularLocation>
</comment>